<reference evidence="1" key="1">
    <citation type="submission" date="2020-05" db="EMBL/GenBank/DDBJ databases">
        <authorList>
            <person name="Chiriac C."/>
            <person name="Salcher M."/>
            <person name="Ghai R."/>
            <person name="Kavagutti S V."/>
        </authorList>
    </citation>
    <scope>NUCLEOTIDE SEQUENCE</scope>
</reference>
<organism evidence="1">
    <name type="scientific">uncultured Caudovirales phage</name>
    <dbReference type="NCBI Taxonomy" id="2100421"/>
    <lineage>
        <taxon>Viruses</taxon>
        <taxon>Duplodnaviria</taxon>
        <taxon>Heunggongvirae</taxon>
        <taxon>Uroviricota</taxon>
        <taxon>Caudoviricetes</taxon>
        <taxon>Peduoviridae</taxon>
        <taxon>Maltschvirus</taxon>
        <taxon>Maltschvirus maltsch</taxon>
    </lineage>
</organism>
<evidence type="ECO:0000313" key="1">
    <source>
        <dbReference type="EMBL" id="CAB5221020.1"/>
    </source>
</evidence>
<proteinExistence type="predicted"/>
<accession>A0A6J7WTE8</accession>
<gene>
    <name evidence="1" type="ORF">UFOVP247_71</name>
</gene>
<dbReference type="EMBL" id="LR798288">
    <property type="protein sequence ID" value="CAB5221020.1"/>
    <property type="molecule type" value="Genomic_DNA"/>
</dbReference>
<sequence>MAKSLLSVRTKKKPRVTRSEAYLVNLKYLGDEPNALNFKDRMDYAKAYNWYGSMATKDEARDYLKEYLTVHDPKLVKPVARVPDNWIPYTAAWCCRIATQRSEKISENAMSMIMESIKRVTEEEPKDKPKVADKPSIQDRIRERGSDIIGSIEEFVDQNDPKFSLYDWLQKNEIPAMYASKIVDYYTPVWNEMWQAHAGSIEGYEKFKKVDLKARAEFFGRLVSDAERYGGNVKKARAPRKKKAPTAEKQLKNLKYQKDSSEHKLTSVNPSSIIKAQTLWTFNTKYNVLSVYMASGRDGFGVKGTTLTGYDTETSKSLKIGRKTAEKLEAVLKGGKIIQRKLIEEMQGDVNGRINENTILLKVSLT</sequence>
<protein>
    <submittedName>
        <fullName evidence="1">Uncharacterized protein</fullName>
    </submittedName>
</protein>
<name>A0A6J7WTE8_9CAUD</name>